<name>A0ACA9MIQ6_9GLOM</name>
<organism evidence="1 2">
    <name type="scientific">Acaulospora colombiana</name>
    <dbReference type="NCBI Taxonomy" id="27376"/>
    <lineage>
        <taxon>Eukaryota</taxon>
        <taxon>Fungi</taxon>
        <taxon>Fungi incertae sedis</taxon>
        <taxon>Mucoromycota</taxon>
        <taxon>Glomeromycotina</taxon>
        <taxon>Glomeromycetes</taxon>
        <taxon>Diversisporales</taxon>
        <taxon>Acaulosporaceae</taxon>
        <taxon>Acaulospora</taxon>
    </lineage>
</organism>
<reference evidence="1" key="1">
    <citation type="submission" date="2021-06" db="EMBL/GenBank/DDBJ databases">
        <authorList>
            <person name="Kallberg Y."/>
            <person name="Tangrot J."/>
            <person name="Rosling A."/>
        </authorList>
    </citation>
    <scope>NUCLEOTIDE SEQUENCE</scope>
    <source>
        <strain evidence="1">CL356</strain>
    </source>
</reference>
<evidence type="ECO:0000313" key="1">
    <source>
        <dbReference type="EMBL" id="CAG8591571.1"/>
    </source>
</evidence>
<proteinExistence type="predicted"/>
<keyword evidence="2" id="KW-1185">Reference proteome</keyword>
<gene>
    <name evidence="1" type="ORF">ACOLOM_LOCUS6343</name>
</gene>
<accession>A0ACA9MIQ6</accession>
<dbReference type="Proteomes" id="UP000789525">
    <property type="component" value="Unassembled WGS sequence"/>
</dbReference>
<protein>
    <submittedName>
        <fullName evidence="1">15704_t:CDS:1</fullName>
    </submittedName>
</protein>
<dbReference type="EMBL" id="CAJVPT010012909">
    <property type="protein sequence ID" value="CAG8591571.1"/>
    <property type="molecule type" value="Genomic_DNA"/>
</dbReference>
<comment type="caution">
    <text evidence="1">The sequence shown here is derived from an EMBL/GenBank/DDBJ whole genome shotgun (WGS) entry which is preliminary data.</text>
</comment>
<evidence type="ECO:0000313" key="2">
    <source>
        <dbReference type="Proteomes" id="UP000789525"/>
    </source>
</evidence>
<sequence>DVEDREAWTYWSTSRFRTIVGVEERERCRVVWAARKNSRKKEREKGKGSSRKMEGWAGVGAGYIRLAGVSLLSLAPD</sequence>
<feature type="non-terminal residue" evidence="1">
    <location>
        <position position="1"/>
    </location>
</feature>